<gene>
    <name evidence="1" type="ORF">M9H77_21586</name>
</gene>
<dbReference type="Proteomes" id="UP001060085">
    <property type="component" value="Linkage Group LG05"/>
</dbReference>
<accession>A0ACC0AMR7</accession>
<proteinExistence type="predicted"/>
<evidence type="ECO:0000313" key="1">
    <source>
        <dbReference type="EMBL" id="KAI5662263.1"/>
    </source>
</evidence>
<dbReference type="EMBL" id="CM044705">
    <property type="protein sequence ID" value="KAI5662263.1"/>
    <property type="molecule type" value="Genomic_DNA"/>
</dbReference>
<comment type="caution">
    <text evidence="1">The sequence shown here is derived from an EMBL/GenBank/DDBJ whole genome shotgun (WGS) entry which is preliminary data.</text>
</comment>
<name>A0ACC0AMR7_CATRO</name>
<keyword evidence="2" id="KW-1185">Reference proteome</keyword>
<protein>
    <submittedName>
        <fullName evidence="1">Uncharacterized protein</fullName>
    </submittedName>
</protein>
<evidence type="ECO:0000313" key="2">
    <source>
        <dbReference type="Proteomes" id="UP001060085"/>
    </source>
</evidence>
<organism evidence="1 2">
    <name type="scientific">Catharanthus roseus</name>
    <name type="common">Madagascar periwinkle</name>
    <name type="synonym">Vinca rosea</name>
    <dbReference type="NCBI Taxonomy" id="4058"/>
    <lineage>
        <taxon>Eukaryota</taxon>
        <taxon>Viridiplantae</taxon>
        <taxon>Streptophyta</taxon>
        <taxon>Embryophyta</taxon>
        <taxon>Tracheophyta</taxon>
        <taxon>Spermatophyta</taxon>
        <taxon>Magnoliopsida</taxon>
        <taxon>eudicotyledons</taxon>
        <taxon>Gunneridae</taxon>
        <taxon>Pentapetalae</taxon>
        <taxon>asterids</taxon>
        <taxon>lamiids</taxon>
        <taxon>Gentianales</taxon>
        <taxon>Apocynaceae</taxon>
        <taxon>Rauvolfioideae</taxon>
        <taxon>Vinceae</taxon>
        <taxon>Catharanthinae</taxon>
        <taxon>Catharanthus</taxon>
    </lineage>
</organism>
<reference evidence="2" key="1">
    <citation type="journal article" date="2023" name="Nat. Plants">
        <title>Single-cell RNA sequencing provides a high-resolution roadmap for understanding the multicellular compartmentation of specialized metabolism.</title>
        <authorList>
            <person name="Sun S."/>
            <person name="Shen X."/>
            <person name="Li Y."/>
            <person name="Li Y."/>
            <person name="Wang S."/>
            <person name="Li R."/>
            <person name="Zhang H."/>
            <person name="Shen G."/>
            <person name="Guo B."/>
            <person name="Wei J."/>
            <person name="Xu J."/>
            <person name="St-Pierre B."/>
            <person name="Chen S."/>
            <person name="Sun C."/>
        </authorList>
    </citation>
    <scope>NUCLEOTIDE SEQUENCE [LARGE SCALE GENOMIC DNA]</scope>
</reference>
<sequence length="130" mass="14845">MEDFCCKEGYVKMIVTESKLLKHANEVYTIGAYRLFEEQFMKFPKYCQGLVAIVDKYILKRWTNDIDLSSGSSSVDDVRKVSENDIADKEVGSSNIKDPVGRCAKGERNIRKKSIVEIKCNQARGKERVL</sequence>